<dbReference type="RefSeq" id="WP_013701901.1">
    <property type="nucleotide sequence ID" value="NC_015385.1"/>
</dbReference>
<proteinExistence type="predicted"/>
<dbReference type="Proteomes" id="UP000006852">
    <property type="component" value="Chromosome"/>
</dbReference>
<dbReference type="KEGG" id="tsu:Tresu_1729"/>
<evidence type="ECO:0000313" key="1">
    <source>
        <dbReference type="EMBL" id="AEB14620.1"/>
    </source>
</evidence>
<dbReference type="STRING" id="869209.Tresu_1729"/>
<reference evidence="1 2" key="1">
    <citation type="journal article" date="2011" name="Stand. Genomic Sci.">
        <title>Complete genome sequence of Treponema succinifaciens type strain (6091).</title>
        <authorList>
            <person name="Han C."/>
            <person name="Gronow S."/>
            <person name="Teshima H."/>
            <person name="Lapidus A."/>
            <person name="Nolan M."/>
            <person name="Lucas S."/>
            <person name="Hammon N."/>
            <person name="Deshpande S."/>
            <person name="Cheng J.F."/>
            <person name="Zeytun A."/>
            <person name="Tapia R."/>
            <person name="Goodwin L."/>
            <person name="Pitluck S."/>
            <person name="Liolios K."/>
            <person name="Pagani I."/>
            <person name="Ivanova N."/>
            <person name="Mavromatis K."/>
            <person name="Mikhailova N."/>
            <person name="Huntemann M."/>
            <person name="Pati A."/>
            <person name="Chen A."/>
            <person name="Palaniappan K."/>
            <person name="Land M."/>
            <person name="Hauser L."/>
            <person name="Brambilla E.M."/>
            <person name="Rohde M."/>
            <person name="Goker M."/>
            <person name="Woyke T."/>
            <person name="Bristow J."/>
            <person name="Eisen J.A."/>
            <person name="Markowitz V."/>
            <person name="Hugenholtz P."/>
            <person name="Kyrpides N.C."/>
            <person name="Klenk H.P."/>
            <person name="Detter J.C."/>
        </authorList>
    </citation>
    <scope>NUCLEOTIDE SEQUENCE [LARGE SCALE GENOMIC DNA]</scope>
    <source>
        <strain evidence="2">ATCC 33096 / DSM 2489 / 6091</strain>
    </source>
</reference>
<organism evidence="1 2">
    <name type="scientific">Treponema succinifaciens (strain ATCC 33096 / DSM 2489 / 6091)</name>
    <dbReference type="NCBI Taxonomy" id="869209"/>
    <lineage>
        <taxon>Bacteria</taxon>
        <taxon>Pseudomonadati</taxon>
        <taxon>Spirochaetota</taxon>
        <taxon>Spirochaetia</taxon>
        <taxon>Spirochaetales</taxon>
        <taxon>Treponemataceae</taxon>
        <taxon>Treponema</taxon>
    </lineage>
</organism>
<dbReference type="AlphaFoldDB" id="F2NT29"/>
<reference evidence="2" key="2">
    <citation type="submission" date="2011-04" db="EMBL/GenBank/DDBJ databases">
        <title>The complete genome of chromosome of Treponema succinifaciens DSM 2489.</title>
        <authorList>
            <person name="Lucas S."/>
            <person name="Copeland A."/>
            <person name="Lapidus A."/>
            <person name="Bruce D."/>
            <person name="Goodwin L."/>
            <person name="Pitluck S."/>
            <person name="Peters L."/>
            <person name="Kyrpides N."/>
            <person name="Mavromatis K."/>
            <person name="Ivanova N."/>
            <person name="Ovchinnikova G."/>
            <person name="Teshima H."/>
            <person name="Detter J.C."/>
            <person name="Tapia R."/>
            <person name="Han C."/>
            <person name="Land M."/>
            <person name="Hauser L."/>
            <person name="Markowitz V."/>
            <person name="Cheng J.-F."/>
            <person name="Hugenholtz P."/>
            <person name="Woyke T."/>
            <person name="Wu D."/>
            <person name="Gronow S."/>
            <person name="Wellnitz S."/>
            <person name="Brambilla E."/>
            <person name="Klenk H.-P."/>
            <person name="Eisen J.A."/>
        </authorList>
    </citation>
    <scope>NUCLEOTIDE SEQUENCE [LARGE SCALE GENOMIC DNA]</scope>
    <source>
        <strain evidence="2">ATCC 33096 / DSM 2489 / 6091</strain>
    </source>
</reference>
<evidence type="ECO:0000313" key="2">
    <source>
        <dbReference type="Proteomes" id="UP000006852"/>
    </source>
</evidence>
<dbReference type="OrthoDB" id="363358at2"/>
<sequence>MTEEEIEQKRAEFTKNDLFKESSSPFKEFQMEQFVMDGIPLNGQNSKSMKINGADTLVIFNFKNGLIHSENDEPAVEYPNHWEYWNDGFIEKIVDAGGDTEEYWENGVPVRIEKNLSERRK</sequence>
<dbReference type="GeneID" id="302998876"/>
<gene>
    <name evidence="1" type="ordered locus">Tresu_1729</name>
</gene>
<dbReference type="HOGENOM" id="CLU_2037042_0_0_12"/>
<dbReference type="EMBL" id="CP002631">
    <property type="protein sequence ID" value="AEB14620.1"/>
    <property type="molecule type" value="Genomic_DNA"/>
</dbReference>
<accession>F2NT29</accession>
<protein>
    <submittedName>
        <fullName evidence="1">Uncharacterized protein</fullName>
    </submittedName>
</protein>
<name>F2NT29_TRES6</name>
<keyword evidence="2" id="KW-1185">Reference proteome</keyword>